<feature type="transmembrane region" description="Helical" evidence="1">
    <location>
        <begin position="94"/>
        <end position="116"/>
    </location>
</feature>
<dbReference type="Proteomes" id="UP000242875">
    <property type="component" value="Unassembled WGS sequence"/>
</dbReference>
<feature type="transmembrane region" description="Helical" evidence="1">
    <location>
        <begin position="59"/>
        <end position="82"/>
    </location>
</feature>
<keyword evidence="1" id="KW-1133">Transmembrane helix</keyword>
<gene>
    <name evidence="2" type="ORF">BZG36_00310</name>
</gene>
<evidence type="ECO:0000256" key="1">
    <source>
        <dbReference type="SAM" id="Phobius"/>
    </source>
</evidence>
<dbReference type="EMBL" id="MVBO01000002">
    <property type="protein sequence ID" value="OZJ06615.1"/>
    <property type="molecule type" value="Genomic_DNA"/>
</dbReference>
<comment type="caution">
    <text evidence="2">The sequence shown here is derived from an EMBL/GenBank/DDBJ whole genome shotgun (WGS) entry which is preliminary data.</text>
</comment>
<feature type="transmembrane region" description="Helical" evidence="1">
    <location>
        <begin position="12"/>
        <end position="39"/>
    </location>
</feature>
<organism evidence="2 3">
    <name type="scientific">Bifiguratus adelaidae</name>
    <dbReference type="NCBI Taxonomy" id="1938954"/>
    <lineage>
        <taxon>Eukaryota</taxon>
        <taxon>Fungi</taxon>
        <taxon>Fungi incertae sedis</taxon>
        <taxon>Mucoromycota</taxon>
        <taxon>Mucoromycotina</taxon>
        <taxon>Endogonomycetes</taxon>
        <taxon>Endogonales</taxon>
        <taxon>Endogonales incertae sedis</taxon>
        <taxon>Bifiguratus</taxon>
    </lineage>
</organism>
<accession>A0A261Y7M2</accession>
<reference evidence="2 3" key="1">
    <citation type="journal article" date="2017" name="Mycologia">
        <title>Bifiguratus adelaidae, gen. et sp. nov., a new member of Mucoromycotina in endophytic and soil-dwelling habitats.</title>
        <authorList>
            <person name="Torres-Cruz T.J."/>
            <person name="Billingsley Tobias T.L."/>
            <person name="Almatruk M."/>
            <person name="Hesse C."/>
            <person name="Kuske C.R."/>
            <person name="Desiro A."/>
            <person name="Benucci G.M."/>
            <person name="Bonito G."/>
            <person name="Stajich J.E."/>
            <person name="Dunlap C."/>
            <person name="Arnold A.E."/>
            <person name="Porras-Alfaro A."/>
        </authorList>
    </citation>
    <scope>NUCLEOTIDE SEQUENCE [LARGE SCALE GENOMIC DNA]</scope>
    <source>
        <strain evidence="2 3">AZ0501</strain>
    </source>
</reference>
<dbReference type="OrthoDB" id="206005at2759"/>
<sequence length="293" mass="31294">MSAQGVIHMLSGIVADLVLPLSQIVLFPSVLPIPLPMILHAIRVSYDYRTRLAANHVHIGWLQGLVAVLFMAAGGGFSVGLLRGEGWKALFNDSFWAAYGSMYLLTFGSSTFYNILDSLPPAVFYSMIVAGDALSRANAITGYGVDGVVQTVTSSSSPGKWVARVVCGTLAGCGGGMIADAFQLATLDWTFKTPSIFRAASPDINYAFYTALFYTLTTAPEVALWLTGEVPLAKVSGKTEAYTPQGLLSLDEARAWGSLIMLSGLLIKTYREGKLGFSSRKADAIEEKGSKAQ</sequence>
<name>A0A261Y7M2_9FUNG</name>
<keyword evidence="1" id="KW-0812">Transmembrane</keyword>
<evidence type="ECO:0000313" key="2">
    <source>
        <dbReference type="EMBL" id="OZJ06615.1"/>
    </source>
</evidence>
<proteinExistence type="predicted"/>
<dbReference type="AlphaFoldDB" id="A0A261Y7M2"/>
<evidence type="ECO:0000313" key="3">
    <source>
        <dbReference type="Proteomes" id="UP000242875"/>
    </source>
</evidence>
<protein>
    <submittedName>
        <fullName evidence="2">Uncharacterized protein</fullName>
    </submittedName>
</protein>
<keyword evidence="3" id="KW-1185">Reference proteome</keyword>
<keyword evidence="1" id="KW-0472">Membrane</keyword>